<dbReference type="AlphaFoldDB" id="A0A9D4LFD4"/>
<sequence>MIMSEIRWTLETFSIQRSAKRTTALTRPFSFPHKKNVYVVSFPLMNLVWLEVSRPAHLCS</sequence>
<reference evidence="1" key="2">
    <citation type="submission" date="2020-11" db="EMBL/GenBank/DDBJ databases">
        <authorList>
            <person name="McCartney M.A."/>
            <person name="Auch B."/>
            <person name="Kono T."/>
            <person name="Mallez S."/>
            <person name="Becker A."/>
            <person name="Gohl D.M."/>
            <person name="Silverstein K.A.T."/>
            <person name="Koren S."/>
            <person name="Bechman K.B."/>
            <person name="Herman A."/>
            <person name="Abrahante J.E."/>
            <person name="Garbe J."/>
        </authorList>
    </citation>
    <scope>NUCLEOTIDE SEQUENCE</scope>
    <source>
        <strain evidence="1">Duluth1</strain>
        <tissue evidence="1">Whole animal</tissue>
    </source>
</reference>
<dbReference type="EMBL" id="JAIWYP010000003">
    <property type="protein sequence ID" value="KAH3857525.1"/>
    <property type="molecule type" value="Genomic_DNA"/>
</dbReference>
<organism evidence="1 2">
    <name type="scientific">Dreissena polymorpha</name>
    <name type="common">Zebra mussel</name>
    <name type="synonym">Mytilus polymorpha</name>
    <dbReference type="NCBI Taxonomy" id="45954"/>
    <lineage>
        <taxon>Eukaryota</taxon>
        <taxon>Metazoa</taxon>
        <taxon>Spiralia</taxon>
        <taxon>Lophotrochozoa</taxon>
        <taxon>Mollusca</taxon>
        <taxon>Bivalvia</taxon>
        <taxon>Autobranchia</taxon>
        <taxon>Heteroconchia</taxon>
        <taxon>Euheterodonta</taxon>
        <taxon>Imparidentia</taxon>
        <taxon>Neoheterodontei</taxon>
        <taxon>Myida</taxon>
        <taxon>Dreissenoidea</taxon>
        <taxon>Dreissenidae</taxon>
        <taxon>Dreissena</taxon>
    </lineage>
</organism>
<accession>A0A9D4LFD4</accession>
<dbReference type="Proteomes" id="UP000828390">
    <property type="component" value="Unassembled WGS sequence"/>
</dbReference>
<reference evidence="1" key="1">
    <citation type="journal article" date="2019" name="bioRxiv">
        <title>The Genome of the Zebra Mussel, Dreissena polymorpha: A Resource for Invasive Species Research.</title>
        <authorList>
            <person name="McCartney M.A."/>
            <person name="Auch B."/>
            <person name="Kono T."/>
            <person name="Mallez S."/>
            <person name="Zhang Y."/>
            <person name="Obille A."/>
            <person name="Becker A."/>
            <person name="Abrahante J.E."/>
            <person name="Garbe J."/>
            <person name="Badalamenti J.P."/>
            <person name="Herman A."/>
            <person name="Mangelson H."/>
            <person name="Liachko I."/>
            <person name="Sullivan S."/>
            <person name="Sone E.D."/>
            <person name="Koren S."/>
            <person name="Silverstein K.A.T."/>
            <person name="Beckman K.B."/>
            <person name="Gohl D.M."/>
        </authorList>
    </citation>
    <scope>NUCLEOTIDE SEQUENCE</scope>
    <source>
        <strain evidence="1">Duluth1</strain>
        <tissue evidence="1">Whole animal</tissue>
    </source>
</reference>
<keyword evidence="2" id="KW-1185">Reference proteome</keyword>
<gene>
    <name evidence="1" type="ORF">DPMN_100134</name>
</gene>
<evidence type="ECO:0000313" key="2">
    <source>
        <dbReference type="Proteomes" id="UP000828390"/>
    </source>
</evidence>
<protein>
    <submittedName>
        <fullName evidence="1">Uncharacterized protein</fullName>
    </submittedName>
</protein>
<name>A0A9D4LFD4_DREPO</name>
<comment type="caution">
    <text evidence="1">The sequence shown here is derived from an EMBL/GenBank/DDBJ whole genome shotgun (WGS) entry which is preliminary data.</text>
</comment>
<proteinExistence type="predicted"/>
<evidence type="ECO:0000313" key="1">
    <source>
        <dbReference type="EMBL" id="KAH3857525.1"/>
    </source>
</evidence>